<dbReference type="AlphaFoldDB" id="A0A557SZ48"/>
<dbReference type="Proteomes" id="UP000315289">
    <property type="component" value="Unassembled WGS sequence"/>
</dbReference>
<dbReference type="EMBL" id="VOAH01000001">
    <property type="protein sequence ID" value="TVP41877.1"/>
    <property type="molecule type" value="Genomic_DNA"/>
</dbReference>
<evidence type="ECO:0000313" key="1">
    <source>
        <dbReference type="EMBL" id="TVP41877.1"/>
    </source>
</evidence>
<gene>
    <name evidence="1" type="ORF">NARC_10283</name>
</gene>
<reference evidence="1 2" key="1">
    <citation type="journal article" date="2019" name="Front. Microbiol.">
        <title>Ammonia Oxidation by the Arctic Terrestrial Thaumarchaeote Candidatus Nitrosocosmicus arcticus Is Stimulated by Increasing Temperatures.</title>
        <authorList>
            <person name="Alves R.J.E."/>
            <person name="Kerou M."/>
            <person name="Zappe A."/>
            <person name="Bittner R."/>
            <person name="Abby S.S."/>
            <person name="Schmidt H.A."/>
            <person name="Pfeifer K."/>
            <person name="Schleper C."/>
        </authorList>
    </citation>
    <scope>NUCLEOTIDE SEQUENCE [LARGE SCALE GENOMIC DNA]</scope>
    <source>
        <strain evidence="1 2">Kfb</strain>
    </source>
</reference>
<proteinExistence type="predicted"/>
<organism evidence="1 2">
    <name type="scientific">Candidatus Nitrosocosmicus arcticus</name>
    <dbReference type="NCBI Taxonomy" id="2035267"/>
    <lineage>
        <taxon>Archaea</taxon>
        <taxon>Nitrososphaerota</taxon>
        <taxon>Nitrososphaeria</taxon>
        <taxon>Nitrososphaerales</taxon>
        <taxon>Nitrososphaeraceae</taxon>
        <taxon>Candidatus Nitrosocosmicus</taxon>
    </lineage>
</organism>
<comment type="caution">
    <text evidence="1">The sequence shown here is derived from an EMBL/GenBank/DDBJ whole genome shotgun (WGS) entry which is preliminary data.</text>
</comment>
<evidence type="ECO:0000313" key="2">
    <source>
        <dbReference type="Proteomes" id="UP000315289"/>
    </source>
</evidence>
<accession>A0A557SZ48</accession>
<name>A0A557SZ48_9ARCH</name>
<protein>
    <submittedName>
        <fullName evidence="1">Uncharacterized protein</fullName>
    </submittedName>
</protein>
<sequence>MLINSIIQPLKNYNYLIERLLKNIQISFMHSFGKLTVE</sequence>
<keyword evidence="2" id="KW-1185">Reference proteome</keyword>